<dbReference type="GO" id="GO:0009252">
    <property type="term" value="P:peptidoglycan biosynthetic process"/>
    <property type="evidence" value="ECO:0007669"/>
    <property type="project" value="UniProtKB-KW"/>
</dbReference>
<name>A0A2H0UD70_9BACT</name>
<keyword evidence="7 14" id="KW-0378">Hydrolase</keyword>
<keyword evidence="8 14" id="KW-1133">Transmembrane helix</keyword>
<evidence type="ECO:0000256" key="4">
    <source>
        <dbReference type="ARBA" id="ARBA00021581"/>
    </source>
</evidence>
<feature type="transmembrane region" description="Helical" evidence="14">
    <location>
        <begin position="102"/>
        <end position="120"/>
    </location>
</feature>
<comment type="catalytic activity">
    <reaction evidence="13 14">
        <text>di-trans,octa-cis-undecaprenyl diphosphate + H2O = di-trans,octa-cis-undecaprenyl phosphate + phosphate + H(+)</text>
        <dbReference type="Rhea" id="RHEA:28094"/>
        <dbReference type="ChEBI" id="CHEBI:15377"/>
        <dbReference type="ChEBI" id="CHEBI:15378"/>
        <dbReference type="ChEBI" id="CHEBI:43474"/>
        <dbReference type="ChEBI" id="CHEBI:58405"/>
        <dbReference type="ChEBI" id="CHEBI:60392"/>
        <dbReference type="EC" id="3.6.1.27"/>
    </reaction>
</comment>
<evidence type="ECO:0000256" key="3">
    <source>
        <dbReference type="ARBA" id="ARBA00012374"/>
    </source>
</evidence>
<keyword evidence="14" id="KW-0961">Cell wall biogenesis/degradation</keyword>
<feature type="transmembrane region" description="Helical" evidence="14">
    <location>
        <begin position="207"/>
        <end position="230"/>
    </location>
</feature>
<feature type="transmembrane region" description="Helical" evidence="14">
    <location>
        <begin position="173"/>
        <end position="195"/>
    </location>
</feature>
<feature type="transmembrane region" description="Helical" evidence="14">
    <location>
        <begin position="141"/>
        <end position="167"/>
    </location>
</feature>
<comment type="similarity">
    <text evidence="2 14">Belongs to the UppP family.</text>
</comment>
<comment type="function">
    <text evidence="14">Catalyzes the dephosphorylation of undecaprenyl diphosphate (UPP). Confers resistance to bacitracin.</text>
</comment>
<dbReference type="GO" id="GO:0071555">
    <property type="term" value="P:cell wall organization"/>
    <property type="evidence" value="ECO:0007669"/>
    <property type="project" value="UniProtKB-KW"/>
</dbReference>
<dbReference type="EC" id="3.6.1.27" evidence="3 14"/>
<evidence type="ECO:0000256" key="12">
    <source>
        <dbReference type="ARBA" id="ARBA00032932"/>
    </source>
</evidence>
<keyword evidence="9 14" id="KW-0472">Membrane</keyword>
<evidence type="ECO:0000313" key="16">
    <source>
        <dbReference type="Proteomes" id="UP000231192"/>
    </source>
</evidence>
<keyword evidence="10 14" id="KW-0046">Antibiotic resistance</keyword>
<dbReference type="PANTHER" id="PTHR30622:SF3">
    <property type="entry name" value="UNDECAPRENYL-DIPHOSPHATASE"/>
    <property type="match status" value="1"/>
</dbReference>
<feature type="transmembrane region" description="Helical" evidence="14">
    <location>
        <begin position="74"/>
        <end position="90"/>
    </location>
</feature>
<accession>A0A2H0UD70</accession>
<evidence type="ECO:0000256" key="7">
    <source>
        <dbReference type="ARBA" id="ARBA00022801"/>
    </source>
</evidence>
<comment type="miscellaneous">
    <text evidence="14">Bacitracin is thought to be involved in the inhibition of peptidoglycan synthesis by sequestering undecaprenyl diphosphate, thereby reducing the pool of lipid carrier available.</text>
</comment>
<feature type="transmembrane region" description="Helical" evidence="14">
    <location>
        <begin position="236"/>
        <end position="254"/>
    </location>
</feature>
<sequence>MTIFEALILGVVEGITEFLPISSTGHLILASSALGIADSEFLKTFEIAIQLGAILSVVALYWRSFLNIEILKRILVAFIPTGIIGLALYGTIKTHLLGNEAVVLWALALGGVALIVFELVHKEKEGASDNLEHVTYKQAAFVGLFQSIAIIPGVSRSAATIVGGLLLGIKRVAIVEFSFLLAVPTMGAATGLDLLQNADSFTSQQTLVLAIGFVTSFVVALGAIKFLLAFVRNHSFIPFGVYRIALAGIFFLWVL</sequence>
<dbReference type="GO" id="GO:0005886">
    <property type="term" value="C:plasma membrane"/>
    <property type="evidence" value="ECO:0007669"/>
    <property type="project" value="UniProtKB-SubCell"/>
</dbReference>
<dbReference type="GO" id="GO:0050380">
    <property type="term" value="F:undecaprenyl-diphosphatase activity"/>
    <property type="evidence" value="ECO:0007669"/>
    <property type="project" value="UniProtKB-UniRule"/>
</dbReference>
<proteinExistence type="inferred from homology"/>
<keyword evidence="6 14" id="KW-0812">Transmembrane</keyword>
<feature type="transmembrane region" description="Helical" evidence="14">
    <location>
        <begin position="41"/>
        <end position="62"/>
    </location>
</feature>
<evidence type="ECO:0000256" key="11">
    <source>
        <dbReference type="ARBA" id="ARBA00032707"/>
    </source>
</evidence>
<dbReference type="PANTHER" id="PTHR30622">
    <property type="entry name" value="UNDECAPRENYL-DIPHOSPHATASE"/>
    <property type="match status" value="1"/>
</dbReference>
<keyword evidence="5 14" id="KW-1003">Cell membrane</keyword>
<dbReference type="InterPro" id="IPR003824">
    <property type="entry name" value="UppP"/>
</dbReference>
<keyword evidence="14" id="KW-0573">Peptidoglycan synthesis</keyword>
<gene>
    <name evidence="14" type="primary">uppP</name>
    <name evidence="15" type="ORF">COU18_03005</name>
</gene>
<evidence type="ECO:0000256" key="8">
    <source>
        <dbReference type="ARBA" id="ARBA00022989"/>
    </source>
</evidence>
<evidence type="ECO:0000256" key="2">
    <source>
        <dbReference type="ARBA" id="ARBA00010621"/>
    </source>
</evidence>
<dbReference type="HAMAP" id="MF_01006">
    <property type="entry name" value="Undec_diphosphatase"/>
    <property type="match status" value="1"/>
</dbReference>
<evidence type="ECO:0000256" key="13">
    <source>
        <dbReference type="ARBA" id="ARBA00047594"/>
    </source>
</evidence>
<evidence type="ECO:0000256" key="5">
    <source>
        <dbReference type="ARBA" id="ARBA00022475"/>
    </source>
</evidence>
<evidence type="ECO:0000256" key="6">
    <source>
        <dbReference type="ARBA" id="ARBA00022692"/>
    </source>
</evidence>
<dbReference type="GO" id="GO:0046677">
    <property type="term" value="P:response to antibiotic"/>
    <property type="evidence" value="ECO:0007669"/>
    <property type="project" value="UniProtKB-UniRule"/>
</dbReference>
<evidence type="ECO:0000256" key="1">
    <source>
        <dbReference type="ARBA" id="ARBA00004651"/>
    </source>
</evidence>
<reference evidence="16" key="1">
    <citation type="submission" date="2017-09" db="EMBL/GenBank/DDBJ databases">
        <title>Depth-based differentiation of microbial function through sediment-hosted aquifers and enrichment of novel symbionts in the deep terrestrial subsurface.</title>
        <authorList>
            <person name="Probst A.J."/>
            <person name="Ladd B."/>
            <person name="Jarett J.K."/>
            <person name="Geller-Mcgrath D.E."/>
            <person name="Sieber C.M.K."/>
            <person name="Emerson J.B."/>
            <person name="Anantharaman K."/>
            <person name="Thomas B.C."/>
            <person name="Malmstrom R."/>
            <person name="Stieglmeier M."/>
            <person name="Klingl A."/>
            <person name="Woyke T."/>
            <person name="Ryan C.M."/>
            <person name="Banfield J.F."/>
        </authorList>
    </citation>
    <scope>NUCLEOTIDE SEQUENCE [LARGE SCALE GENOMIC DNA]</scope>
</reference>
<evidence type="ECO:0000256" key="10">
    <source>
        <dbReference type="ARBA" id="ARBA00023251"/>
    </source>
</evidence>
<comment type="caution">
    <text evidence="15">The sequence shown here is derived from an EMBL/GenBank/DDBJ whole genome shotgun (WGS) entry which is preliminary data.</text>
</comment>
<keyword evidence="14" id="KW-0133">Cell shape</keyword>
<dbReference type="GO" id="GO:0008360">
    <property type="term" value="P:regulation of cell shape"/>
    <property type="evidence" value="ECO:0007669"/>
    <property type="project" value="UniProtKB-KW"/>
</dbReference>
<protein>
    <recommendedName>
        <fullName evidence="4 14">Undecaprenyl-diphosphatase</fullName>
        <ecNumber evidence="3 14">3.6.1.27</ecNumber>
    </recommendedName>
    <alternativeName>
        <fullName evidence="12 14">Bacitracin resistance protein</fullName>
    </alternativeName>
    <alternativeName>
        <fullName evidence="11 14">Undecaprenyl pyrophosphate phosphatase</fullName>
    </alternativeName>
</protein>
<comment type="subcellular location">
    <subcellularLocation>
        <location evidence="1 14">Cell membrane</location>
        <topology evidence="1 14">Multi-pass membrane protein</topology>
    </subcellularLocation>
</comment>
<evidence type="ECO:0000313" key="15">
    <source>
        <dbReference type="EMBL" id="PIR83626.1"/>
    </source>
</evidence>
<evidence type="ECO:0000256" key="9">
    <source>
        <dbReference type="ARBA" id="ARBA00023136"/>
    </source>
</evidence>
<dbReference type="Pfam" id="PF02673">
    <property type="entry name" value="BacA"/>
    <property type="match status" value="1"/>
</dbReference>
<dbReference type="NCBIfam" id="NF001390">
    <property type="entry name" value="PRK00281.1-4"/>
    <property type="match status" value="1"/>
</dbReference>
<evidence type="ECO:0000256" key="14">
    <source>
        <dbReference type="HAMAP-Rule" id="MF_01006"/>
    </source>
</evidence>
<organism evidence="15 16">
    <name type="scientific">Candidatus Kaiserbacteria bacterium CG10_big_fil_rev_8_21_14_0_10_51_14</name>
    <dbReference type="NCBI Taxonomy" id="1974610"/>
    <lineage>
        <taxon>Bacteria</taxon>
        <taxon>Candidatus Kaiseribacteriota</taxon>
    </lineage>
</organism>
<dbReference type="NCBIfam" id="TIGR00753">
    <property type="entry name" value="undec_PP_bacA"/>
    <property type="match status" value="1"/>
</dbReference>
<dbReference type="EMBL" id="PFBK01000008">
    <property type="protein sequence ID" value="PIR83626.1"/>
    <property type="molecule type" value="Genomic_DNA"/>
</dbReference>
<dbReference type="AlphaFoldDB" id="A0A2H0UD70"/>
<dbReference type="Proteomes" id="UP000231192">
    <property type="component" value="Unassembled WGS sequence"/>
</dbReference>